<protein>
    <recommendedName>
        <fullName evidence="10">Peptidase S8/S53 domain-containing protein</fullName>
    </recommendedName>
</protein>
<feature type="non-terminal residue" evidence="8">
    <location>
        <position position="558"/>
    </location>
</feature>
<evidence type="ECO:0000313" key="9">
    <source>
        <dbReference type="Proteomes" id="UP000678499"/>
    </source>
</evidence>
<reference evidence="8" key="1">
    <citation type="submission" date="2020-11" db="EMBL/GenBank/DDBJ databases">
        <authorList>
            <person name="Tran Van P."/>
        </authorList>
    </citation>
    <scope>NUCLEOTIDE SEQUENCE</scope>
</reference>
<dbReference type="GO" id="GO:0006508">
    <property type="term" value="P:proteolysis"/>
    <property type="evidence" value="ECO:0007669"/>
    <property type="project" value="UniProtKB-KW"/>
</dbReference>
<gene>
    <name evidence="8" type="ORF">NMOB1V02_LOCUS12243</name>
</gene>
<evidence type="ECO:0000259" key="7">
    <source>
        <dbReference type="Pfam" id="PF23090"/>
    </source>
</evidence>
<evidence type="ECO:0000256" key="2">
    <source>
        <dbReference type="ARBA" id="ARBA00022670"/>
    </source>
</evidence>
<dbReference type="OrthoDB" id="1740355at2759"/>
<dbReference type="PANTHER" id="PTHR43806">
    <property type="entry name" value="PEPTIDASE S8"/>
    <property type="match status" value="1"/>
</dbReference>
<evidence type="ECO:0000256" key="1">
    <source>
        <dbReference type="ARBA" id="ARBA00011073"/>
    </source>
</evidence>
<dbReference type="PANTHER" id="PTHR43806:SF7">
    <property type="entry name" value="MEMBRANE-BOUND TRANSCRIPTION FACTOR SITE-1 PROTEASE"/>
    <property type="match status" value="1"/>
</dbReference>
<name>A0A7R9C298_9CRUS</name>
<feature type="domain" description="Peptidase S8/S53" evidence="6">
    <location>
        <begin position="3"/>
        <end position="113"/>
    </location>
</feature>
<dbReference type="InterPro" id="IPR023828">
    <property type="entry name" value="Peptidase_S8_Ser-AS"/>
</dbReference>
<dbReference type="InterPro" id="IPR036852">
    <property type="entry name" value="Peptidase_S8/S53_dom_sf"/>
</dbReference>
<dbReference type="Gene3D" id="3.40.50.200">
    <property type="entry name" value="Peptidase S8/S53 domain"/>
    <property type="match status" value="1"/>
</dbReference>
<dbReference type="EMBL" id="OA891133">
    <property type="protein sequence ID" value="CAD7284638.1"/>
    <property type="molecule type" value="Genomic_DNA"/>
</dbReference>
<evidence type="ECO:0000256" key="4">
    <source>
        <dbReference type="ARBA" id="ARBA00022825"/>
    </source>
</evidence>
<dbReference type="InterPro" id="IPR050131">
    <property type="entry name" value="Peptidase_S8_subtilisin-like"/>
</dbReference>
<organism evidence="8">
    <name type="scientific">Notodromas monacha</name>
    <dbReference type="NCBI Taxonomy" id="399045"/>
    <lineage>
        <taxon>Eukaryota</taxon>
        <taxon>Metazoa</taxon>
        <taxon>Ecdysozoa</taxon>
        <taxon>Arthropoda</taxon>
        <taxon>Crustacea</taxon>
        <taxon>Oligostraca</taxon>
        <taxon>Ostracoda</taxon>
        <taxon>Podocopa</taxon>
        <taxon>Podocopida</taxon>
        <taxon>Cypridocopina</taxon>
        <taxon>Cypridoidea</taxon>
        <taxon>Cyprididae</taxon>
        <taxon>Notodromas</taxon>
    </lineage>
</organism>
<comment type="caution">
    <text evidence="5">Lacks conserved residue(s) required for the propagation of feature annotation.</text>
</comment>
<dbReference type="GO" id="GO:0004252">
    <property type="term" value="F:serine-type endopeptidase activity"/>
    <property type="evidence" value="ECO:0007669"/>
    <property type="project" value="InterPro"/>
</dbReference>
<dbReference type="Pfam" id="PF23090">
    <property type="entry name" value="MBTPS1_4th"/>
    <property type="match status" value="1"/>
</dbReference>
<dbReference type="GO" id="GO:0005794">
    <property type="term" value="C:Golgi apparatus"/>
    <property type="evidence" value="ECO:0007669"/>
    <property type="project" value="TreeGrafter"/>
</dbReference>
<comment type="similarity">
    <text evidence="1 5">Belongs to the peptidase S8 family.</text>
</comment>
<keyword evidence="9" id="KW-1185">Reference proteome</keyword>
<dbReference type="AlphaFoldDB" id="A0A7R9C298"/>
<keyword evidence="2" id="KW-0645">Protease</keyword>
<proteinExistence type="inferred from homology"/>
<evidence type="ECO:0000256" key="3">
    <source>
        <dbReference type="ARBA" id="ARBA00022801"/>
    </source>
</evidence>
<dbReference type="InterPro" id="IPR057032">
    <property type="entry name" value="MBTPS1_4th"/>
</dbReference>
<dbReference type="Pfam" id="PF00082">
    <property type="entry name" value="Peptidase_S8"/>
    <property type="match status" value="1"/>
</dbReference>
<evidence type="ECO:0008006" key="10">
    <source>
        <dbReference type="Google" id="ProtNLM"/>
    </source>
</evidence>
<keyword evidence="4" id="KW-0720">Serine protease</keyword>
<evidence type="ECO:0000256" key="5">
    <source>
        <dbReference type="PROSITE-ProRule" id="PRU01240"/>
    </source>
</evidence>
<accession>A0A7R9C298</accession>
<dbReference type="InterPro" id="IPR000209">
    <property type="entry name" value="Peptidase_S8/S53_dom"/>
</dbReference>
<dbReference type="Proteomes" id="UP000678499">
    <property type="component" value="Unassembled WGS sequence"/>
</dbReference>
<dbReference type="SUPFAM" id="SSF52743">
    <property type="entry name" value="Subtilisin-like"/>
    <property type="match status" value="1"/>
</dbReference>
<dbReference type="EMBL" id="CAJPEX010009096">
    <property type="protein sequence ID" value="CAG0924790.1"/>
    <property type="molecule type" value="Genomic_DNA"/>
</dbReference>
<dbReference type="PROSITE" id="PS00138">
    <property type="entry name" value="SUBTILASE_SER"/>
    <property type="match status" value="1"/>
</dbReference>
<keyword evidence="3" id="KW-0378">Hydrolase</keyword>
<feature type="domain" description="MBTPS1 fourth" evidence="7">
    <location>
        <begin position="236"/>
        <end position="469"/>
    </location>
</feature>
<evidence type="ECO:0000259" key="6">
    <source>
        <dbReference type="Pfam" id="PF00082"/>
    </source>
</evidence>
<evidence type="ECO:0000313" key="8">
    <source>
        <dbReference type="EMBL" id="CAD7284638.1"/>
    </source>
</evidence>
<dbReference type="PROSITE" id="PS51892">
    <property type="entry name" value="SUBTILASE"/>
    <property type="match status" value="1"/>
</dbReference>
<sequence>MDVIGVGGINFEDNIAKFSSRGMTTWELPAGYGRVKPDIVTYGSSVSGSSIKGECRALSGTSVASPVVAGAVTLLASGVLHRGSAVNPASMKQALMASARRLSGINMFEQGHGKLDLLRAYHLLNTYQPQASLSPSYLDLTECPYMWPYCSQPLYYSGMPTVVNVTILNGMGVSGKIVEQPVWNPYLPQNGHFLKVNFTYSEVLWPWSGYLAVSISVSSEAKGWEGVAQGHVTLVVESPPLDGETEPRRSNLTDMYQHLRNAGYYVEVLGVPYTCFDAQNYGVLLVVDPEEEFFPEEVTKLKRDVESGSLSLLVFADWYNTTVMKKVKFYDENTRQWWIPDTGAVNIPAVNDLIGVLGMAFGDTVLEGEFKLGRHAMFYASGTNIAKFPASGQIISVDLKDQGKEVLDGASVEVPKASILGLYEKPGGGRIGLYGDSNCLDSAHMHKDCFWLLEALLDFCNSGNLPSVLGDMASNADAVLPSEGADVRLPERMSGSHLHRYSKVLESNLDKARPRPLPACPKLVWAKAVPLNKSAPSNLYKSAKLLSIHTSNLDVSSL</sequence>